<dbReference type="EMBL" id="JBEWLZ010000010">
    <property type="protein sequence ID" value="MET1491308.1"/>
    <property type="molecule type" value="Genomic_DNA"/>
</dbReference>
<dbReference type="RefSeq" id="WP_345930363.1">
    <property type="nucleotide sequence ID" value="NZ_JBDIVF010000016.1"/>
</dbReference>
<dbReference type="PROSITE" id="PS01124">
    <property type="entry name" value="HTH_ARAC_FAMILY_2"/>
    <property type="match status" value="1"/>
</dbReference>
<dbReference type="PANTHER" id="PTHR46796">
    <property type="entry name" value="HTH-TYPE TRANSCRIPTIONAL ACTIVATOR RHAS-RELATED"/>
    <property type="match status" value="1"/>
</dbReference>
<evidence type="ECO:0000313" key="5">
    <source>
        <dbReference type="EMBL" id="MET1491308.1"/>
    </source>
</evidence>
<dbReference type="PANTHER" id="PTHR46796:SF7">
    <property type="entry name" value="ARAC FAMILY TRANSCRIPTIONAL REGULATOR"/>
    <property type="match status" value="1"/>
</dbReference>
<evidence type="ECO:0000259" key="4">
    <source>
        <dbReference type="PROSITE" id="PS01124"/>
    </source>
</evidence>
<dbReference type="InterPro" id="IPR032783">
    <property type="entry name" value="AraC_lig"/>
</dbReference>
<comment type="caution">
    <text evidence="5">The sequence shown here is derived from an EMBL/GenBank/DDBJ whole genome shotgun (WGS) entry which is preliminary data.</text>
</comment>
<evidence type="ECO:0000256" key="2">
    <source>
        <dbReference type="ARBA" id="ARBA00023125"/>
    </source>
</evidence>
<keyword evidence="1" id="KW-0805">Transcription regulation</keyword>
<keyword evidence="6" id="KW-1185">Reference proteome</keyword>
<dbReference type="InterPro" id="IPR009057">
    <property type="entry name" value="Homeodomain-like_sf"/>
</dbReference>
<sequence>MADRLAALLEHFAVTAHVFHTGTLCGIHDLPGEGQGGSGQLHLVRRGPLEVRHGGATAARIEVPSLLLYPRPFAHRFICDADQGADLACADLGFAGGAANPLAAALPPFICLPLDQLPGASGVLELLFAEAFAQHCGRVAMLNCLFEVVLIQTLRALMESGQAELGMLAGLSDPRLRLAIVAMHEQPARDWSLEQLADAAGMSRSVFANSFRQRVGTTPAAYLQRWRVSLAQRSLQQGLPLKRVAIEVGYGSEAALSRAFKTCVGLSPREWSKTLSSA</sequence>
<keyword evidence="2" id="KW-0238">DNA-binding</keyword>
<reference evidence="5 6" key="1">
    <citation type="submission" date="2024-07" db="EMBL/GenBank/DDBJ databases">
        <title>Uliginosibacterium paludis KCTC:42655.</title>
        <authorList>
            <person name="Kim M.K."/>
        </authorList>
    </citation>
    <scope>NUCLEOTIDE SEQUENCE [LARGE SCALE GENOMIC DNA]</scope>
    <source>
        <strain evidence="5 6">KCTC 42655</strain>
    </source>
</reference>
<evidence type="ECO:0000313" key="6">
    <source>
        <dbReference type="Proteomes" id="UP001548590"/>
    </source>
</evidence>
<dbReference type="Pfam" id="PF12833">
    <property type="entry name" value="HTH_18"/>
    <property type="match status" value="1"/>
</dbReference>
<organism evidence="5 6">
    <name type="scientific">Uliginosibacterium paludis</name>
    <dbReference type="NCBI Taxonomy" id="1615952"/>
    <lineage>
        <taxon>Bacteria</taxon>
        <taxon>Pseudomonadati</taxon>
        <taxon>Pseudomonadota</taxon>
        <taxon>Betaproteobacteria</taxon>
        <taxon>Rhodocyclales</taxon>
        <taxon>Zoogloeaceae</taxon>
        <taxon>Uliginosibacterium</taxon>
    </lineage>
</organism>
<evidence type="ECO:0000256" key="1">
    <source>
        <dbReference type="ARBA" id="ARBA00023015"/>
    </source>
</evidence>
<dbReference type="SMART" id="SM00342">
    <property type="entry name" value="HTH_ARAC"/>
    <property type="match status" value="1"/>
</dbReference>
<proteinExistence type="predicted"/>
<dbReference type="SUPFAM" id="SSF46689">
    <property type="entry name" value="Homeodomain-like"/>
    <property type="match status" value="2"/>
</dbReference>
<dbReference type="InterPro" id="IPR018062">
    <property type="entry name" value="HTH_AraC-typ_CS"/>
</dbReference>
<dbReference type="Pfam" id="PF12852">
    <property type="entry name" value="Cupin_6"/>
    <property type="match status" value="1"/>
</dbReference>
<keyword evidence="3" id="KW-0804">Transcription</keyword>
<feature type="domain" description="HTH araC/xylS-type" evidence="4">
    <location>
        <begin position="177"/>
        <end position="274"/>
    </location>
</feature>
<name>A0ABV2CTT4_9RHOO</name>
<evidence type="ECO:0000256" key="3">
    <source>
        <dbReference type="ARBA" id="ARBA00023163"/>
    </source>
</evidence>
<dbReference type="PROSITE" id="PS00041">
    <property type="entry name" value="HTH_ARAC_FAMILY_1"/>
    <property type="match status" value="1"/>
</dbReference>
<protein>
    <submittedName>
        <fullName evidence="5">AraC family transcriptional regulator</fullName>
    </submittedName>
</protein>
<dbReference type="Gene3D" id="1.10.10.60">
    <property type="entry name" value="Homeodomain-like"/>
    <property type="match status" value="2"/>
</dbReference>
<dbReference type="InterPro" id="IPR050204">
    <property type="entry name" value="AraC_XylS_family_regulators"/>
</dbReference>
<gene>
    <name evidence="5" type="ORF">ABVT11_15820</name>
</gene>
<dbReference type="InterPro" id="IPR018060">
    <property type="entry name" value="HTH_AraC"/>
</dbReference>
<accession>A0ABV2CTT4</accession>
<dbReference type="Proteomes" id="UP001548590">
    <property type="component" value="Unassembled WGS sequence"/>
</dbReference>